<dbReference type="PROSITE" id="PS50305">
    <property type="entry name" value="SIRTUIN"/>
    <property type="match status" value="1"/>
</dbReference>
<keyword evidence="10" id="KW-0808">Transferase</keyword>
<evidence type="ECO:0000256" key="31">
    <source>
        <dbReference type="ARBA" id="ARBA00066285"/>
    </source>
</evidence>
<evidence type="ECO:0000256" key="10">
    <source>
        <dbReference type="ARBA" id="ARBA00022679"/>
    </source>
</evidence>
<comment type="subunit">
    <text evidence="31">Homodimer; binds to nucleosomes and DNA ends as a homodimer. Interacts with RELA; interferes with RELA binding to target DNA. Interacts with SMARCA5; promoting recruitment of SMARCA5/SNF2H to double-strand breaks (DSBs) sites. Interacts with the mTORC2 complex; preventing the ability of SIRT6 to deacetylate FOXO1. Interacts with the CLOCK-BMAL1 complex; recruited by the CLOCK-BMAL1 complex to regulate expression of clock-controlled genes. Interacts with CSNK2A2; preventing CSNK2A2 localization to the nucleus.</text>
</comment>
<keyword evidence="14" id="KW-0256">Endoplasmic reticulum</keyword>
<evidence type="ECO:0000256" key="4">
    <source>
        <dbReference type="ARBA" id="ARBA00012928"/>
    </source>
</evidence>
<dbReference type="InterPro" id="IPR026590">
    <property type="entry name" value="Ssirtuin_cat_dom"/>
</dbReference>
<comment type="subcellular location">
    <subcellularLocation>
        <location evidence="3">Chromosome</location>
        <location evidence="3">Telomere</location>
    </subcellularLocation>
    <subcellularLocation>
        <location evidence="2">Endoplasmic reticulum</location>
    </subcellularLocation>
    <subcellularLocation>
        <location evidence="1">Nucleus</location>
    </subcellularLocation>
</comment>
<dbReference type="Proteomes" id="UP000515135">
    <property type="component" value="Unplaced"/>
</dbReference>
<dbReference type="GO" id="GO:0046969">
    <property type="term" value="F:histone H3K9 deacetylase activity, NAD-dependent"/>
    <property type="evidence" value="ECO:0007669"/>
    <property type="project" value="TreeGrafter"/>
</dbReference>
<evidence type="ECO:0000256" key="20">
    <source>
        <dbReference type="ARBA" id="ARBA00022990"/>
    </source>
</evidence>
<dbReference type="EC" id="2.3.1.286" evidence="4"/>
<keyword evidence="13" id="KW-0227">DNA damage</keyword>
<evidence type="ECO:0000256" key="6">
    <source>
        <dbReference type="ARBA" id="ARBA00022473"/>
    </source>
</evidence>
<evidence type="ECO:0000256" key="11">
    <source>
        <dbReference type="ARBA" id="ARBA00022695"/>
    </source>
</evidence>
<evidence type="ECO:0000256" key="12">
    <source>
        <dbReference type="ARBA" id="ARBA00022723"/>
    </source>
</evidence>
<evidence type="ECO:0000256" key="21">
    <source>
        <dbReference type="ARBA" id="ARBA00023027"/>
    </source>
</evidence>
<evidence type="ECO:0000256" key="14">
    <source>
        <dbReference type="ARBA" id="ARBA00022824"/>
    </source>
</evidence>
<evidence type="ECO:0000256" key="33">
    <source>
        <dbReference type="ARBA" id="ARBA00076455"/>
    </source>
</evidence>
<dbReference type="FunFam" id="3.40.50.1220:FF:000029">
    <property type="entry name" value="NAD-dependent protein deacetylase sirtuin-6 isoform X2"/>
    <property type="match status" value="1"/>
</dbReference>
<keyword evidence="12 35" id="KW-0479">Metal-binding</keyword>
<dbReference type="Gene3D" id="2.20.28.200">
    <property type="match status" value="1"/>
</dbReference>
<dbReference type="InterPro" id="IPR029035">
    <property type="entry name" value="DHS-like_NAD/FAD-binding_dom"/>
</dbReference>
<evidence type="ECO:0000256" key="5">
    <source>
        <dbReference type="ARBA" id="ARBA00022454"/>
    </source>
</evidence>
<evidence type="ECO:0000256" key="24">
    <source>
        <dbReference type="ARBA" id="ARBA00023315"/>
    </source>
</evidence>
<dbReference type="GO" id="GO:0003723">
    <property type="term" value="F:RNA binding"/>
    <property type="evidence" value="ECO:0007669"/>
    <property type="project" value="UniProtKB-KW"/>
</dbReference>
<keyword evidence="16" id="KW-0832">Ubl conjugation</keyword>
<comment type="catalytic activity">
    <reaction evidence="29">
        <text>L-arginyl-[protein] + NAD(+) = N(omega)-(ADP-D-ribosyl)-L-arginyl-[protein] + nicotinamide + H(+)</text>
        <dbReference type="Rhea" id="RHEA:19149"/>
        <dbReference type="Rhea" id="RHEA-COMP:10532"/>
        <dbReference type="Rhea" id="RHEA-COMP:15087"/>
        <dbReference type="ChEBI" id="CHEBI:15378"/>
        <dbReference type="ChEBI" id="CHEBI:17154"/>
        <dbReference type="ChEBI" id="CHEBI:29965"/>
        <dbReference type="ChEBI" id="CHEBI:57540"/>
        <dbReference type="ChEBI" id="CHEBI:142554"/>
    </reaction>
    <physiologicalReaction direction="left-to-right" evidence="29">
        <dbReference type="Rhea" id="RHEA:19150"/>
    </physiologicalReaction>
</comment>
<evidence type="ECO:0000256" key="19">
    <source>
        <dbReference type="ARBA" id="ARBA00022895"/>
    </source>
</evidence>
<keyword evidence="17" id="KW-0156">Chromatin regulator</keyword>
<evidence type="ECO:0000256" key="7">
    <source>
        <dbReference type="ARBA" id="ARBA00022499"/>
    </source>
</evidence>
<evidence type="ECO:0000256" key="23">
    <source>
        <dbReference type="ARBA" id="ARBA00023242"/>
    </source>
</evidence>
<evidence type="ECO:0000256" key="36">
    <source>
        <dbReference type="SAM" id="MobiDB-lite"/>
    </source>
</evidence>
<evidence type="ECO:0000256" key="35">
    <source>
        <dbReference type="PROSITE-ProRule" id="PRU00236"/>
    </source>
</evidence>
<evidence type="ECO:0000256" key="30">
    <source>
        <dbReference type="ARBA" id="ARBA00051286"/>
    </source>
</evidence>
<evidence type="ECO:0000256" key="28">
    <source>
        <dbReference type="ARBA" id="ARBA00050163"/>
    </source>
</evidence>
<accession>A0A6P4XY12</accession>
<proteinExistence type="inferred from homology"/>
<evidence type="ECO:0000256" key="27">
    <source>
        <dbReference type="ARBA" id="ARBA00048905"/>
    </source>
</evidence>
<evidence type="ECO:0000256" key="18">
    <source>
        <dbReference type="ARBA" id="ARBA00022884"/>
    </source>
</evidence>
<feature type="compositionally biased region" description="Low complexity" evidence="36">
    <location>
        <begin position="393"/>
        <end position="405"/>
    </location>
</feature>
<feature type="binding site" evidence="35">
    <location>
        <position position="144"/>
    </location>
    <ligand>
        <name>Zn(2+)</name>
        <dbReference type="ChEBI" id="CHEBI:29105"/>
    </ligand>
</feature>
<keyword evidence="7" id="KW-1017">Isopeptide bond</keyword>
<feature type="binding site" evidence="35">
    <location>
        <position position="166"/>
    </location>
    <ligand>
        <name>Zn(2+)</name>
        <dbReference type="ChEBI" id="CHEBI:29105"/>
    </ligand>
</feature>
<evidence type="ECO:0000256" key="16">
    <source>
        <dbReference type="ARBA" id="ARBA00022843"/>
    </source>
</evidence>
<dbReference type="GO" id="GO:0046872">
    <property type="term" value="F:metal ion binding"/>
    <property type="evidence" value="ECO:0007669"/>
    <property type="project" value="UniProtKB-KW"/>
</dbReference>
<keyword evidence="15 35" id="KW-0862">Zinc</keyword>
<dbReference type="GO" id="GO:0000122">
    <property type="term" value="P:negative regulation of transcription by RNA polymerase II"/>
    <property type="evidence" value="ECO:0007669"/>
    <property type="project" value="TreeGrafter"/>
</dbReference>
<comment type="similarity">
    <text evidence="25">Belongs to the sirtuin family. Class IV subfamily.</text>
</comment>
<dbReference type="GeneID" id="109463082"/>
<dbReference type="GO" id="GO:0016757">
    <property type="term" value="F:glycosyltransferase activity"/>
    <property type="evidence" value="ECO:0007669"/>
    <property type="project" value="UniProtKB-KW"/>
</dbReference>
<evidence type="ECO:0000256" key="32">
    <source>
        <dbReference type="ARBA" id="ARBA00071352"/>
    </source>
</evidence>
<organism evidence="38 39">
    <name type="scientific">Branchiostoma belcheri</name>
    <name type="common">Amphioxus</name>
    <dbReference type="NCBI Taxonomy" id="7741"/>
    <lineage>
        <taxon>Eukaryota</taxon>
        <taxon>Metazoa</taxon>
        <taxon>Chordata</taxon>
        <taxon>Cephalochordata</taxon>
        <taxon>Leptocardii</taxon>
        <taxon>Amphioxiformes</taxon>
        <taxon>Branchiostomatidae</taxon>
        <taxon>Branchiostoma</taxon>
    </lineage>
</organism>
<dbReference type="KEGG" id="bbel:109463082"/>
<dbReference type="GO" id="GO:0005783">
    <property type="term" value="C:endoplasmic reticulum"/>
    <property type="evidence" value="ECO:0007669"/>
    <property type="project" value="UniProtKB-SubCell"/>
</dbReference>
<evidence type="ECO:0000256" key="8">
    <source>
        <dbReference type="ARBA" id="ARBA00022553"/>
    </source>
</evidence>
<keyword evidence="18" id="KW-0694">RNA-binding</keyword>
<evidence type="ECO:0000313" key="38">
    <source>
        <dbReference type="Proteomes" id="UP000515135"/>
    </source>
</evidence>
<keyword evidence="20" id="KW-0007">Acetylation</keyword>
<dbReference type="PANTHER" id="PTHR11085">
    <property type="entry name" value="NAD-DEPENDENT PROTEIN DEACYLASE SIRTUIN-5, MITOCHONDRIAL-RELATED"/>
    <property type="match status" value="1"/>
</dbReference>
<keyword evidence="8" id="KW-0597">Phosphoprotein</keyword>
<name>A0A6P4XY12_BRABE</name>
<dbReference type="OrthoDB" id="2919105at2759"/>
<dbReference type="AlphaFoldDB" id="A0A6P4XY12"/>
<dbReference type="GO" id="GO:0003714">
    <property type="term" value="F:transcription corepressor activity"/>
    <property type="evidence" value="ECO:0007669"/>
    <property type="project" value="TreeGrafter"/>
</dbReference>
<keyword evidence="9" id="KW-0328">Glycosyltransferase</keyword>
<dbReference type="InterPro" id="IPR003000">
    <property type="entry name" value="Sirtuin"/>
</dbReference>
<evidence type="ECO:0000256" key="34">
    <source>
        <dbReference type="ARBA" id="ARBA00083163"/>
    </source>
</evidence>
<dbReference type="RefSeq" id="XP_019615354.1">
    <property type="nucleotide sequence ID" value="XM_019759795.1"/>
</dbReference>
<keyword evidence="22" id="KW-0238">DNA-binding</keyword>
<feature type="binding site" evidence="35">
    <location>
        <position position="175"/>
    </location>
    <ligand>
        <name>Zn(2+)</name>
        <dbReference type="ChEBI" id="CHEBI:29105"/>
    </ligand>
</feature>
<keyword evidence="19" id="KW-0779">Telomere</keyword>
<dbReference type="GO" id="GO:0005634">
    <property type="term" value="C:nucleus"/>
    <property type="evidence" value="ECO:0007669"/>
    <property type="project" value="UniProtKB-SubCell"/>
</dbReference>
<evidence type="ECO:0000256" key="29">
    <source>
        <dbReference type="ARBA" id="ARBA00050216"/>
    </source>
</evidence>
<dbReference type="GO" id="GO:0003677">
    <property type="term" value="F:DNA binding"/>
    <property type="evidence" value="ECO:0007669"/>
    <property type="project" value="UniProtKB-KW"/>
</dbReference>
<sequence length="414" mass="45401">MSVNYAAGLSDYDHKGKCGLPEKYDPPDVLAEKVSQLVDIVRESEHLVVHTGAGISTSAGIPDFRGPKGVWTLEQKGETPHFDTTFESACPSPTHMALVELERLGVVKYVISQNVDGLHVRSGFPRDKLSELHGNMFVEQCDKCGKQYVRDTVVPTMALKPTGGQCTQVKSRGRCRGKLHDTILDWEDSLPERDLALADEHSRRADVALVMGSSLQIVPSGNLPMLTKKRGGKLVIINLQPSKHDKHADLRIHGYVDEVMSMVMNQLGVSIPKYTGPSVVLESPARQRVMLKREHTTENILHNGDPQNADAFTNCTQKIKTEEKAKTKTDTSGVKDVCDRVMNSVDRDTEATVSLGSSSSNNVCTSYQSPQKTAEKITSHETHSTKPAGQEIQNSSSQQTDSSVSAKRLKLDSD</sequence>
<feature type="region of interest" description="Disordered" evidence="36">
    <location>
        <begin position="351"/>
        <end position="414"/>
    </location>
</feature>
<dbReference type="FunFam" id="2.20.28.200:FF:000001">
    <property type="entry name" value="NAD-dependent protein deacetylase sirtuin-6"/>
    <property type="match status" value="1"/>
</dbReference>
<evidence type="ECO:0000256" key="17">
    <source>
        <dbReference type="ARBA" id="ARBA00022853"/>
    </source>
</evidence>
<feature type="compositionally biased region" description="Polar residues" evidence="36">
    <location>
        <begin position="351"/>
        <end position="372"/>
    </location>
</feature>
<dbReference type="GO" id="GO:0016779">
    <property type="term" value="F:nucleotidyltransferase activity"/>
    <property type="evidence" value="ECO:0007669"/>
    <property type="project" value="UniProtKB-KW"/>
</dbReference>
<dbReference type="GO" id="GO:0000781">
    <property type="term" value="C:chromosome, telomeric region"/>
    <property type="evidence" value="ECO:0007669"/>
    <property type="project" value="UniProtKB-SubCell"/>
</dbReference>
<dbReference type="FunFam" id="3.40.50.1220:FF:000038">
    <property type="entry name" value="NAD-dependent protein deacetylase sirtuin-6 isoform X2"/>
    <property type="match status" value="1"/>
</dbReference>
<evidence type="ECO:0000256" key="2">
    <source>
        <dbReference type="ARBA" id="ARBA00004240"/>
    </source>
</evidence>
<keyword evidence="6" id="KW-0217">Developmental protein</keyword>
<dbReference type="Pfam" id="PF02146">
    <property type="entry name" value="SIR2"/>
    <property type="match status" value="1"/>
</dbReference>
<comment type="catalytic activity">
    <reaction evidence="27">
        <text>N(6)-tetradecanoyl-L-lysyl-[protein] + NAD(+) + H2O = 2''-O-tetradecanoyl-ADP-D-ribose + nicotinamide + L-lysyl-[protein]</text>
        <dbReference type="Rhea" id="RHEA:70567"/>
        <dbReference type="Rhea" id="RHEA-COMP:9752"/>
        <dbReference type="Rhea" id="RHEA-COMP:15437"/>
        <dbReference type="ChEBI" id="CHEBI:15377"/>
        <dbReference type="ChEBI" id="CHEBI:17154"/>
        <dbReference type="ChEBI" id="CHEBI:29969"/>
        <dbReference type="ChEBI" id="CHEBI:57540"/>
        <dbReference type="ChEBI" id="CHEBI:141129"/>
        <dbReference type="ChEBI" id="CHEBI:189674"/>
    </reaction>
    <physiologicalReaction direction="left-to-right" evidence="27">
        <dbReference type="Rhea" id="RHEA:70568"/>
    </physiologicalReaction>
</comment>
<evidence type="ECO:0000256" key="15">
    <source>
        <dbReference type="ARBA" id="ARBA00022833"/>
    </source>
</evidence>
<evidence type="ECO:0000256" key="3">
    <source>
        <dbReference type="ARBA" id="ARBA00004574"/>
    </source>
</evidence>
<comment type="catalytic activity">
    <reaction evidence="30">
        <text>L-lysyl-[protein] + NAD(+) = N(6)-(ADP-D-ribosyl)-L-lysyl-[protein] + nicotinamide + H(+)</text>
        <dbReference type="Rhea" id="RHEA:58220"/>
        <dbReference type="Rhea" id="RHEA-COMP:9752"/>
        <dbReference type="Rhea" id="RHEA-COMP:15088"/>
        <dbReference type="ChEBI" id="CHEBI:15378"/>
        <dbReference type="ChEBI" id="CHEBI:17154"/>
        <dbReference type="ChEBI" id="CHEBI:29969"/>
        <dbReference type="ChEBI" id="CHEBI:57540"/>
        <dbReference type="ChEBI" id="CHEBI:142515"/>
    </reaction>
    <physiologicalReaction direction="left-to-right" evidence="30">
        <dbReference type="Rhea" id="RHEA:58221"/>
    </physiologicalReaction>
</comment>
<evidence type="ECO:0000256" key="1">
    <source>
        <dbReference type="ARBA" id="ARBA00004123"/>
    </source>
</evidence>
<feature type="binding site" evidence="35">
    <location>
        <position position="141"/>
    </location>
    <ligand>
        <name>Zn(2+)</name>
        <dbReference type="ChEBI" id="CHEBI:29105"/>
    </ligand>
</feature>
<dbReference type="CDD" id="cd01410">
    <property type="entry name" value="SIRT7"/>
    <property type="match status" value="1"/>
</dbReference>
<reference evidence="39" key="1">
    <citation type="submission" date="2025-08" db="UniProtKB">
        <authorList>
            <consortium name="RefSeq"/>
        </authorList>
    </citation>
    <scope>IDENTIFICATION</scope>
    <source>
        <tissue evidence="39">Gonad</tissue>
    </source>
</reference>
<keyword evidence="21" id="KW-0520">NAD</keyword>
<evidence type="ECO:0000259" key="37">
    <source>
        <dbReference type="PROSITE" id="PS50305"/>
    </source>
</evidence>
<dbReference type="InterPro" id="IPR050134">
    <property type="entry name" value="NAD-dep_sirtuin_deacylases"/>
</dbReference>
<comment type="catalytic activity">
    <reaction evidence="28">
        <text>N(6)-acetyl-L-lysyl-[protein] + NAD(+) + H2O = 2''-O-acetyl-ADP-D-ribose + nicotinamide + L-lysyl-[protein]</text>
        <dbReference type="Rhea" id="RHEA:43636"/>
        <dbReference type="Rhea" id="RHEA-COMP:9752"/>
        <dbReference type="Rhea" id="RHEA-COMP:10731"/>
        <dbReference type="ChEBI" id="CHEBI:15377"/>
        <dbReference type="ChEBI" id="CHEBI:17154"/>
        <dbReference type="ChEBI" id="CHEBI:29969"/>
        <dbReference type="ChEBI" id="CHEBI:57540"/>
        <dbReference type="ChEBI" id="CHEBI:61930"/>
        <dbReference type="ChEBI" id="CHEBI:83767"/>
        <dbReference type="EC" id="2.3.1.286"/>
    </reaction>
    <physiologicalReaction direction="left-to-right" evidence="28">
        <dbReference type="Rhea" id="RHEA:43637"/>
    </physiologicalReaction>
</comment>
<feature type="compositionally biased region" description="Basic and acidic residues" evidence="36">
    <location>
        <begin position="373"/>
        <end position="384"/>
    </location>
</feature>
<keyword evidence="38" id="KW-1185">Reference proteome</keyword>
<dbReference type="GO" id="GO:0070403">
    <property type="term" value="F:NAD+ binding"/>
    <property type="evidence" value="ECO:0007669"/>
    <property type="project" value="InterPro"/>
</dbReference>
<dbReference type="GO" id="GO:0140765">
    <property type="term" value="F:histone H3K56 deacetylase activity, NAD-dependent"/>
    <property type="evidence" value="ECO:0007669"/>
    <property type="project" value="UniProtKB-ARBA"/>
</dbReference>
<evidence type="ECO:0000256" key="9">
    <source>
        <dbReference type="ARBA" id="ARBA00022676"/>
    </source>
</evidence>
<dbReference type="GO" id="GO:0006974">
    <property type="term" value="P:DNA damage response"/>
    <property type="evidence" value="ECO:0007669"/>
    <property type="project" value="UniProtKB-KW"/>
</dbReference>
<gene>
    <name evidence="39" type="primary">LOC109463082</name>
</gene>
<evidence type="ECO:0000256" key="25">
    <source>
        <dbReference type="ARBA" id="ARBA00038170"/>
    </source>
</evidence>
<keyword evidence="24" id="KW-0012">Acyltransferase</keyword>
<evidence type="ECO:0000313" key="39">
    <source>
        <dbReference type="RefSeq" id="XP_019615354.1"/>
    </source>
</evidence>
<dbReference type="SUPFAM" id="SSF52467">
    <property type="entry name" value="DHS-like NAD/FAD-binding domain"/>
    <property type="match status" value="1"/>
</dbReference>
<dbReference type="Gene3D" id="3.40.50.1220">
    <property type="entry name" value="TPP-binding domain"/>
    <property type="match status" value="1"/>
</dbReference>
<feature type="domain" description="Deacetylase sirtuin-type" evidence="37">
    <location>
        <begin position="27"/>
        <end position="270"/>
    </location>
</feature>
<protein>
    <recommendedName>
        <fullName evidence="32">NAD-dependent protein deacylase sirtuin-6</fullName>
        <ecNumber evidence="4">2.3.1.286</ecNumber>
    </recommendedName>
    <alternativeName>
        <fullName evidence="34">NAD-dependent protein deacetylase sirtuin-6</fullName>
    </alternativeName>
    <alternativeName>
        <fullName evidence="33">Protein mono-ADP-ribosyltransferase sirtuin-6</fullName>
    </alternativeName>
</protein>
<dbReference type="PANTHER" id="PTHR11085:SF12">
    <property type="entry name" value="NAD-DEPENDENT PROTEIN DEACYLASE SIRTUIN-6"/>
    <property type="match status" value="1"/>
</dbReference>
<feature type="active site" description="Proton acceptor" evidence="35">
    <location>
        <position position="133"/>
    </location>
</feature>
<comment type="catalytic activity">
    <reaction evidence="26">
        <text>N(6)-hexadecanoyl-L-lysyl-[protein] + NAD(+) + H2O = 2''-O-hexadecanoyl-ADP-D-ribose + nicotinamide + L-lysyl-[protein]</text>
        <dbReference type="Rhea" id="RHEA:70563"/>
        <dbReference type="Rhea" id="RHEA-COMP:9752"/>
        <dbReference type="Rhea" id="RHEA-COMP:14175"/>
        <dbReference type="ChEBI" id="CHEBI:15377"/>
        <dbReference type="ChEBI" id="CHEBI:17154"/>
        <dbReference type="ChEBI" id="CHEBI:29969"/>
        <dbReference type="ChEBI" id="CHEBI:57540"/>
        <dbReference type="ChEBI" id="CHEBI:138936"/>
        <dbReference type="ChEBI" id="CHEBI:189673"/>
    </reaction>
    <physiologicalReaction direction="left-to-right" evidence="26">
        <dbReference type="Rhea" id="RHEA:70564"/>
    </physiologicalReaction>
</comment>
<keyword evidence="23" id="KW-0539">Nucleus</keyword>
<keyword evidence="11" id="KW-0548">Nucleotidyltransferase</keyword>
<evidence type="ECO:0000256" key="26">
    <source>
        <dbReference type="ARBA" id="ARBA00048378"/>
    </source>
</evidence>
<evidence type="ECO:0000256" key="13">
    <source>
        <dbReference type="ARBA" id="ARBA00022763"/>
    </source>
</evidence>
<keyword evidence="5" id="KW-0158">Chromosome</keyword>
<evidence type="ECO:0000256" key="22">
    <source>
        <dbReference type="ARBA" id="ARBA00023125"/>
    </source>
</evidence>